<organism evidence="3 4">
    <name type="scientific">Rubrobacter tropicus</name>
    <dbReference type="NCBI Taxonomy" id="2653851"/>
    <lineage>
        <taxon>Bacteria</taxon>
        <taxon>Bacillati</taxon>
        <taxon>Actinomycetota</taxon>
        <taxon>Rubrobacteria</taxon>
        <taxon>Rubrobacterales</taxon>
        <taxon>Rubrobacteraceae</taxon>
        <taxon>Rubrobacter</taxon>
    </lineage>
</organism>
<dbReference type="InterPro" id="IPR011152">
    <property type="entry name" value="Pesterase_MJ0912"/>
</dbReference>
<dbReference type="AlphaFoldDB" id="A0A6G8QBC0"/>
<dbReference type="GO" id="GO:0016791">
    <property type="term" value="F:phosphatase activity"/>
    <property type="evidence" value="ECO:0007669"/>
    <property type="project" value="TreeGrafter"/>
</dbReference>
<dbReference type="PANTHER" id="PTHR42850">
    <property type="entry name" value="METALLOPHOSPHOESTERASE"/>
    <property type="match status" value="1"/>
</dbReference>
<reference evidence="3 4" key="1">
    <citation type="submission" date="2019-10" db="EMBL/GenBank/DDBJ databases">
        <title>Rubrobacter sp nov SCSIO 52090 isolated from a deep-sea sediment in the South China Sea.</title>
        <authorList>
            <person name="Chen R.W."/>
        </authorList>
    </citation>
    <scope>NUCLEOTIDE SEQUENCE [LARGE SCALE GENOMIC DNA]</scope>
    <source>
        <strain evidence="3 4">SCSIO 52909</strain>
    </source>
</reference>
<evidence type="ECO:0000313" key="3">
    <source>
        <dbReference type="EMBL" id="QIN83776.1"/>
    </source>
</evidence>
<evidence type="ECO:0000256" key="1">
    <source>
        <dbReference type="ARBA" id="ARBA00008950"/>
    </source>
</evidence>
<name>A0A6G8QBC0_9ACTN</name>
<feature type="domain" description="Calcineurin-like phosphoesterase" evidence="2">
    <location>
        <begin position="38"/>
        <end position="237"/>
    </location>
</feature>
<dbReference type="InterPro" id="IPR029052">
    <property type="entry name" value="Metallo-depent_PP-like"/>
</dbReference>
<dbReference type="KEGG" id="rub:GBA63_14890"/>
<accession>A0A6G8QBC0</accession>
<dbReference type="Pfam" id="PF12850">
    <property type="entry name" value="Metallophos_2"/>
    <property type="match status" value="1"/>
</dbReference>
<dbReference type="Gene3D" id="3.60.21.10">
    <property type="match status" value="1"/>
</dbReference>
<gene>
    <name evidence="3" type="ORF">GBA63_14890</name>
</gene>
<dbReference type="InterPro" id="IPR050126">
    <property type="entry name" value="Ap4A_hydrolase"/>
</dbReference>
<dbReference type="GO" id="GO:0005737">
    <property type="term" value="C:cytoplasm"/>
    <property type="evidence" value="ECO:0007669"/>
    <property type="project" value="TreeGrafter"/>
</dbReference>
<dbReference type="PANTHER" id="PTHR42850:SF2">
    <property type="entry name" value="BLL5683 PROTEIN"/>
    <property type="match status" value="1"/>
</dbReference>
<dbReference type="Proteomes" id="UP000501452">
    <property type="component" value="Chromosome"/>
</dbReference>
<comment type="similarity">
    <text evidence="1">Belongs to the metallophosphoesterase superfamily. YfcE family.</text>
</comment>
<keyword evidence="4" id="KW-1185">Reference proteome</keyword>
<sequence length="274" mass="29838">MRTANGYYPTGPAASIGVSGRLQSCVRCINYAAPYMYAVISDIHGNYEALEAVLRDMPGDIETVYCLGDVIGYGASPNECCDAVRKLGMPTITGNHDLAVTDLSTDLNWFNPVAAAAVLWTRERLSEENAEFLRSRPRMMQTRGALFVHGSVRDPDEYIINSISAEENLEVLAREYPNVPVCFYGHTHVKAVAPSPNGAMNGGHTLDLRSGGPYLVNPGSVGQPRDGDTFASYVLADEGRIVYRFVEYDIAQAQTRIRAAGLPDMLADRLAVGR</sequence>
<evidence type="ECO:0000313" key="4">
    <source>
        <dbReference type="Proteomes" id="UP000501452"/>
    </source>
</evidence>
<dbReference type="SUPFAM" id="SSF56300">
    <property type="entry name" value="Metallo-dependent phosphatases"/>
    <property type="match status" value="1"/>
</dbReference>
<proteinExistence type="inferred from homology"/>
<dbReference type="InterPro" id="IPR024654">
    <property type="entry name" value="Calcineurin-like_PHP_lpxH"/>
</dbReference>
<evidence type="ECO:0000259" key="2">
    <source>
        <dbReference type="Pfam" id="PF12850"/>
    </source>
</evidence>
<dbReference type="EMBL" id="CP045119">
    <property type="protein sequence ID" value="QIN83776.1"/>
    <property type="molecule type" value="Genomic_DNA"/>
</dbReference>
<dbReference type="PIRSF" id="PIRSF000883">
    <property type="entry name" value="Pesterase_MJ0912"/>
    <property type="match status" value="1"/>
</dbReference>
<protein>
    <submittedName>
        <fullName evidence="3">Metallophosphoesterase</fullName>
    </submittedName>
</protein>